<gene>
    <name evidence="2" type="ORF">IAD17_01190</name>
</gene>
<dbReference type="SUPFAM" id="SSF46689">
    <property type="entry name" value="Homeodomain-like"/>
    <property type="match status" value="1"/>
</dbReference>
<dbReference type="AlphaFoldDB" id="A0A9D1L511"/>
<dbReference type="Proteomes" id="UP000824078">
    <property type="component" value="Unassembled WGS sequence"/>
</dbReference>
<evidence type="ECO:0000259" key="1">
    <source>
        <dbReference type="Pfam" id="PF14278"/>
    </source>
</evidence>
<reference evidence="2" key="2">
    <citation type="journal article" date="2021" name="PeerJ">
        <title>Extensive microbial diversity within the chicken gut microbiome revealed by metagenomics and culture.</title>
        <authorList>
            <person name="Gilroy R."/>
            <person name="Ravi A."/>
            <person name="Getino M."/>
            <person name="Pursley I."/>
            <person name="Horton D.L."/>
            <person name="Alikhan N.F."/>
            <person name="Baker D."/>
            <person name="Gharbi K."/>
            <person name="Hall N."/>
            <person name="Watson M."/>
            <person name="Adriaenssens E.M."/>
            <person name="Foster-Nyarko E."/>
            <person name="Jarju S."/>
            <person name="Secka A."/>
            <person name="Antonio M."/>
            <person name="Oren A."/>
            <person name="Chaudhuri R.R."/>
            <person name="La Ragione R."/>
            <person name="Hildebrand F."/>
            <person name="Pallen M.J."/>
        </authorList>
    </citation>
    <scope>NUCLEOTIDE SEQUENCE</scope>
    <source>
        <strain evidence="2">ChiHjej12B11-29160</strain>
    </source>
</reference>
<organism evidence="2 3">
    <name type="scientific">Candidatus Coprovicinus avistercoris</name>
    <dbReference type="NCBI Taxonomy" id="2840754"/>
    <lineage>
        <taxon>Bacteria</taxon>
        <taxon>Bacillati</taxon>
        <taxon>Actinomycetota</taxon>
        <taxon>Coriobacteriia</taxon>
        <taxon>Coriobacteriales</taxon>
        <taxon>Coriobacteriaceae</taxon>
        <taxon>Coriobacteriaceae incertae sedis</taxon>
        <taxon>Candidatus Coprovicinus</taxon>
    </lineage>
</organism>
<proteinExistence type="predicted"/>
<dbReference type="InterPro" id="IPR009057">
    <property type="entry name" value="Homeodomain-like_sf"/>
</dbReference>
<comment type="caution">
    <text evidence="2">The sequence shown here is derived from an EMBL/GenBank/DDBJ whole genome shotgun (WGS) entry which is preliminary data.</text>
</comment>
<dbReference type="Gene3D" id="1.10.357.10">
    <property type="entry name" value="Tetracycline Repressor, domain 2"/>
    <property type="match status" value="1"/>
</dbReference>
<dbReference type="PANTHER" id="PTHR43479:SF7">
    <property type="entry name" value="TETR-FAMILY TRANSCRIPTIONAL REGULATOR"/>
    <property type="match status" value="1"/>
</dbReference>
<name>A0A9D1L511_9ACTN</name>
<evidence type="ECO:0000313" key="3">
    <source>
        <dbReference type="Proteomes" id="UP000824078"/>
    </source>
</evidence>
<dbReference type="InterPro" id="IPR039532">
    <property type="entry name" value="TetR_C_Firmicutes"/>
</dbReference>
<protein>
    <submittedName>
        <fullName evidence="2">TetR/AcrR family transcriptional regulator</fullName>
    </submittedName>
</protein>
<dbReference type="Pfam" id="PF14278">
    <property type="entry name" value="TetR_C_8"/>
    <property type="match status" value="1"/>
</dbReference>
<sequence>MRKQPKVTERTRQALSKAFWDLYAGCPETDNHPATPGLPIEKISVRQITDRAGYNRATFYLYYRDVYDLLSQIEESILSDAREVVDKRLLQGDELNFSQHMGYIAELAKNSRPYLAALLGPHGDPAFATRLKQALRPLVARFLTNDPALNPKEKDLLDEFYLAGMLAAITRWLDECDDMPIEALIQLISKHVL</sequence>
<dbReference type="EMBL" id="DVMQ01000004">
    <property type="protein sequence ID" value="HIU23528.1"/>
    <property type="molecule type" value="Genomic_DNA"/>
</dbReference>
<reference evidence="2" key="1">
    <citation type="submission" date="2020-10" db="EMBL/GenBank/DDBJ databases">
        <authorList>
            <person name="Gilroy R."/>
        </authorList>
    </citation>
    <scope>NUCLEOTIDE SEQUENCE</scope>
    <source>
        <strain evidence="2">ChiHjej12B11-29160</strain>
    </source>
</reference>
<evidence type="ECO:0000313" key="2">
    <source>
        <dbReference type="EMBL" id="HIU23528.1"/>
    </source>
</evidence>
<dbReference type="PANTHER" id="PTHR43479">
    <property type="entry name" value="ACREF/ENVCD OPERON REPRESSOR-RELATED"/>
    <property type="match status" value="1"/>
</dbReference>
<accession>A0A9D1L511</accession>
<feature type="domain" description="Transcriptional regulator TetR C-terminal Firmicutes type" evidence="1">
    <location>
        <begin position="99"/>
        <end position="190"/>
    </location>
</feature>
<dbReference type="InterPro" id="IPR050624">
    <property type="entry name" value="HTH-type_Tx_Regulator"/>
</dbReference>